<dbReference type="InterPro" id="IPR029052">
    <property type="entry name" value="Metallo-depent_PP-like"/>
</dbReference>
<protein>
    <submittedName>
        <fullName evidence="4">Metallophosphoesterase</fullName>
    </submittedName>
</protein>
<keyword evidence="1" id="KW-0479">Metal-binding</keyword>
<dbReference type="CDD" id="cd07385">
    <property type="entry name" value="MPP_YkuE_C"/>
    <property type="match status" value="1"/>
</dbReference>
<evidence type="ECO:0000259" key="3">
    <source>
        <dbReference type="Pfam" id="PF00149"/>
    </source>
</evidence>
<gene>
    <name evidence="4" type="ORF">K2U94_19070</name>
</gene>
<dbReference type="Gene3D" id="3.60.21.10">
    <property type="match status" value="1"/>
</dbReference>
<organism evidence="4 5">
    <name type="scientific">Candidatus Rhodoblastus alkanivorans</name>
    <dbReference type="NCBI Taxonomy" id="2954117"/>
    <lineage>
        <taxon>Bacteria</taxon>
        <taxon>Pseudomonadati</taxon>
        <taxon>Pseudomonadota</taxon>
        <taxon>Alphaproteobacteria</taxon>
        <taxon>Hyphomicrobiales</taxon>
        <taxon>Rhodoblastaceae</taxon>
        <taxon>Rhodoblastus</taxon>
    </lineage>
</organism>
<evidence type="ECO:0000313" key="5">
    <source>
        <dbReference type="Proteomes" id="UP001139104"/>
    </source>
</evidence>
<dbReference type="EMBL" id="JAIVFP010000001">
    <property type="protein sequence ID" value="MCI4684843.1"/>
    <property type="molecule type" value="Genomic_DNA"/>
</dbReference>
<dbReference type="SUPFAM" id="SSF56300">
    <property type="entry name" value="Metallo-dependent phosphatases"/>
    <property type="match status" value="1"/>
</dbReference>
<dbReference type="InterPro" id="IPR004843">
    <property type="entry name" value="Calcineurin-like_PHP"/>
</dbReference>
<dbReference type="Pfam" id="PF00149">
    <property type="entry name" value="Metallophos"/>
    <property type="match status" value="1"/>
</dbReference>
<comment type="caution">
    <text evidence="4">The sequence shown here is derived from an EMBL/GenBank/DDBJ whole genome shotgun (WGS) entry which is preliminary data.</text>
</comment>
<dbReference type="PANTHER" id="PTHR31302:SF31">
    <property type="entry name" value="PHOSPHODIESTERASE YAEI"/>
    <property type="match status" value="1"/>
</dbReference>
<dbReference type="PANTHER" id="PTHR31302">
    <property type="entry name" value="TRANSMEMBRANE PROTEIN WITH METALLOPHOSPHOESTERASE DOMAIN-RELATED"/>
    <property type="match status" value="1"/>
</dbReference>
<keyword evidence="5" id="KW-1185">Reference proteome</keyword>
<proteinExistence type="predicted"/>
<accession>A0ABS9ZB29</accession>
<evidence type="ECO:0000313" key="4">
    <source>
        <dbReference type="EMBL" id="MCI4684843.1"/>
    </source>
</evidence>
<name>A0ABS9ZB29_9HYPH</name>
<sequence>MTFFHFENVPGSAVAIEALLRLSGAFWRGRENAARVELRENRIVSARIPEAFDGFTILHLSDLHADMSVEAMKRTRALIAEAKYDSCVLTGDYRGQTFGPYLPCLQAMRELIEAMRGDVYGVLGNHDTIRMAPDLERMGVRMLLNEHVVVERGDASIFLVGVDDAHFFRVDNLEKAAGVVPDDAFSILLSHTPEIYRQAAHAGFDLMLSGHTHGGQICLPGGFPLTLEARLPRRMGRGAWRYGEMAGYTSAGCGACIVPVRFNCPPEITLHRLVRSG</sequence>
<dbReference type="InterPro" id="IPR051158">
    <property type="entry name" value="Metallophosphoesterase_sf"/>
</dbReference>
<evidence type="ECO:0000256" key="2">
    <source>
        <dbReference type="ARBA" id="ARBA00022801"/>
    </source>
</evidence>
<reference evidence="4" key="1">
    <citation type="journal article" date="2022" name="ISME J.">
        <title>Identification of active gaseous-alkane degraders at natural gas seeps.</title>
        <authorList>
            <person name="Farhan Ul Haque M."/>
            <person name="Hernandez M."/>
            <person name="Crombie A.T."/>
            <person name="Murrell J.C."/>
        </authorList>
    </citation>
    <scope>NUCLEOTIDE SEQUENCE</scope>
    <source>
        <strain evidence="4">PC2</strain>
    </source>
</reference>
<keyword evidence="2" id="KW-0378">Hydrolase</keyword>
<feature type="domain" description="Calcineurin-like phosphoesterase" evidence="3">
    <location>
        <begin position="55"/>
        <end position="214"/>
    </location>
</feature>
<evidence type="ECO:0000256" key="1">
    <source>
        <dbReference type="ARBA" id="ARBA00022723"/>
    </source>
</evidence>
<dbReference type="RefSeq" id="WP_243068721.1">
    <property type="nucleotide sequence ID" value="NZ_JAIVFK010000022.1"/>
</dbReference>
<dbReference type="Proteomes" id="UP001139104">
    <property type="component" value="Unassembled WGS sequence"/>
</dbReference>